<dbReference type="Gene3D" id="3.40.50.150">
    <property type="entry name" value="Vaccinia Virus protein VP39"/>
    <property type="match status" value="1"/>
</dbReference>
<evidence type="ECO:0000313" key="2">
    <source>
        <dbReference type="EMBL" id="KFN41430.1"/>
    </source>
</evidence>
<feature type="domain" description="Methyltransferase type 11" evidence="1">
    <location>
        <begin position="29"/>
        <end position="78"/>
    </location>
</feature>
<dbReference type="AlphaFoldDB" id="A0A091BAJ8"/>
<dbReference type="GO" id="GO:0008757">
    <property type="term" value="F:S-adenosylmethionine-dependent methyltransferase activity"/>
    <property type="evidence" value="ECO:0007669"/>
    <property type="project" value="InterPro"/>
</dbReference>
<dbReference type="InterPro" id="IPR013216">
    <property type="entry name" value="Methyltransf_11"/>
</dbReference>
<dbReference type="Pfam" id="PF08241">
    <property type="entry name" value="Methyltransf_11"/>
    <property type="match status" value="1"/>
</dbReference>
<evidence type="ECO:0000259" key="1">
    <source>
        <dbReference type="Pfam" id="PF08241"/>
    </source>
</evidence>
<dbReference type="SUPFAM" id="SSF53335">
    <property type="entry name" value="S-adenosyl-L-methionine-dependent methyltransferases"/>
    <property type="match status" value="1"/>
</dbReference>
<accession>A0A091BAJ8</accession>
<evidence type="ECO:0000313" key="3">
    <source>
        <dbReference type="Proteomes" id="UP000029385"/>
    </source>
</evidence>
<proteinExistence type="predicted"/>
<keyword evidence="3" id="KW-1185">Reference proteome</keyword>
<dbReference type="PATRIC" id="fig|1121015.4.peg.2864"/>
<comment type="caution">
    <text evidence="2">The sequence shown here is derived from an EMBL/GenBank/DDBJ whole genome shotgun (WGS) entry which is preliminary data.</text>
</comment>
<dbReference type="RefSeq" id="WP_022968128.1">
    <property type="nucleotide sequence ID" value="NZ_ATVD01000001.1"/>
</dbReference>
<name>A0A091BAJ8_9GAMM</name>
<dbReference type="EMBL" id="AVCI01000045">
    <property type="protein sequence ID" value="KFN41430.1"/>
    <property type="molecule type" value="Genomic_DNA"/>
</dbReference>
<organism evidence="2 3">
    <name type="scientific">Arenimonas oryziterrae DSM 21050 = YC6267</name>
    <dbReference type="NCBI Taxonomy" id="1121015"/>
    <lineage>
        <taxon>Bacteria</taxon>
        <taxon>Pseudomonadati</taxon>
        <taxon>Pseudomonadota</taxon>
        <taxon>Gammaproteobacteria</taxon>
        <taxon>Lysobacterales</taxon>
        <taxon>Lysobacteraceae</taxon>
        <taxon>Arenimonas</taxon>
    </lineage>
</organism>
<gene>
    <name evidence="2" type="ORF">N789_06010</name>
</gene>
<dbReference type="eggNOG" id="COG4627">
    <property type="taxonomic scope" value="Bacteria"/>
</dbReference>
<sequence>MIKISFGSGGVVLPGWIHVDLNPHCRPDVVADATRPLPFPDAVADFLHSEDFLDQLSLVEGENFIAECRRILKPGGAMRLLTPDLRRLVDLYVRGAPELLTLWEEGVGIPLRTRTLGEVLNEGMRQCGHRFVYDEQTLRALLEPRGFRVTAVACNQSAWPELRGLDLRLPDTALSMYFECTPV</sequence>
<dbReference type="Proteomes" id="UP000029385">
    <property type="component" value="Unassembled WGS sequence"/>
</dbReference>
<dbReference type="STRING" id="1121015.GCA_000420545_00468"/>
<reference evidence="2 3" key="1">
    <citation type="submission" date="2013-09" db="EMBL/GenBank/DDBJ databases">
        <title>Genome sequencing of Arenimonas oryziterrae.</title>
        <authorList>
            <person name="Chen F."/>
            <person name="Wang G."/>
        </authorList>
    </citation>
    <scope>NUCLEOTIDE SEQUENCE [LARGE SCALE GENOMIC DNA]</scope>
    <source>
        <strain evidence="2 3">YC6267</strain>
    </source>
</reference>
<dbReference type="InterPro" id="IPR029063">
    <property type="entry name" value="SAM-dependent_MTases_sf"/>
</dbReference>
<protein>
    <recommendedName>
        <fullName evidence="1">Methyltransferase type 11 domain-containing protein</fullName>
    </recommendedName>
</protein>